<dbReference type="InterPro" id="IPR036063">
    <property type="entry name" value="Smr_dom_sf"/>
</dbReference>
<organism evidence="2 3">
    <name type="scientific">Robiginitalea marina</name>
    <dbReference type="NCBI Taxonomy" id="2954105"/>
    <lineage>
        <taxon>Bacteria</taxon>
        <taxon>Pseudomonadati</taxon>
        <taxon>Bacteroidota</taxon>
        <taxon>Flavobacteriia</taxon>
        <taxon>Flavobacteriales</taxon>
        <taxon>Flavobacteriaceae</taxon>
        <taxon>Robiginitalea</taxon>
    </lineage>
</organism>
<sequence length="182" mass="20493">MRGFKVGDRVQLLDELTQGVVLRVWPGKVRILTAEGFELEVDSDAVVAQPGAGEIPLDQAALAAALAAEHQPTKKPQSPRRGRTVPPMEVDLHIDKLLDDTRAMSAHDILDYQLRTARGQLEFAIRKRLQRLVFIHGVGEGVLREELYTLIRRYPGLRYQDADYRTYGMGATEVYITQEARL</sequence>
<dbReference type="Gene3D" id="3.30.1370.110">
    <property type="match status" value="1"/>
</dbReference>
<name>A0ABT1AWJ2_9FLAO</name>
<dbReference type="EMBL" id="JAMXIB010000002">
    <property type="protein sequence ID" value="MCO5723972.1"/>
    <property type="molecule type" value="Genomic_DNA"/>
</dbReference>
<gene>
    <name evidence="2" type="ORF">NG653_03835</name>
</gene>
<proteinExistence type="predicted"/>
<dbReference type="InterPro" id="IPR002625">
    <property type="entry name" value="Smr_dom"/>
</dbReference>
<reference evidence="2 3" key="1">
    <citation type="submission" date="2022-06" db="EMBL/GenBank/DDBJ databases">
        <authorList>
            <person name="Xuan X."/>
        </authorList>
    </citation>
    <scope>NUCLEOTIDE SEQUENCE [LARGE SCALE GENOMIC DNA]</scope>
    <source>
        <strain evidence="2 3">2V75</strain>
    </source>
</reference>
<evidence type="ECO:0000313" key="3">
    <source>
        <dbReference type="Proteomes" id="UP001206312"/>
    </source>
</evidence>
<accession>A0ABT1AWJ2</accession>
<dbReference type="Proteomes" id="UP001206312">
    <property type="component" value="Unassembled WGS sequence"/>
</dbReference>
<protein>
    <submittedName>
        <fullName evidence="2">DNA mismatch repair protein MutS</fullName>
    </submittedName>
</protein>
<dbReference type="RefSeq" id="WP_252740346.1">
    <property type="nucleotide sequence ID" value="NZ_JAMXIB010000002.1"/>
</dbReference>
<evidence type="ECO:0000259" key="1">
    <source>
        <dbReference type="PROSITE" id="PS50828"/>
    </source>
</evidence>
<keyword evidence="3" id="KW-1185">Reference proteome</keyword>
<dbReference type="Pfam" id="PF01713">
    <property type="entry name" value="Smr"/>
    <property type="match status" value="1"/>
</dbReference>
<dbReference type="PROSITE" id="PS50828">
    <property type="entry name" value="SMR"/>
    <property type="match status" value="1"/>
</dbReference>
<comment type="caution">
    <text evidence="2">The sequence shown here is derived from an EMBL/GenBank/DDBJ whole genome shotgun (WGS) entry which is preliminary data.</text>
</comment>
<feature type="domain" description="Smr" evidence="1">
    <location>
        <begin position="106"/>
        <end position="177"/>
    </location>
</feature>
<evidence type="ECO:0000313" key="2">
    <source>
        <dbReference type="EMBL" id="MCO5723972.1"/>
    </source>
</evidence>